<evidence type="ECO:0000313" key="2">
    <source>
        <dbReference type="Proteomes" id="UP001597063"/>
    </source>
</evidence>
<name>A0ABW2XKI5_9ACTN</name>
<proteinExistence type="predicted"/>
<comment type="caution">
    <text evidence="1">The sequence shown here is derived from an EMBL/GenBank/DDBJ whole genome shotgun (WGS) entry which is preliminary data.</text>
</comment>
<organism evidence="1 2">
    <name type="scientific">Actinomadura fibrosa</name>
    <dbReference type="NCBI Taxonomy" id="111802"/>
    <lineage>
        <taxon>Bacteria</taxon>
        <taxon>Bacillati</taxon>
        <taxon>Actinomycetota</taxon>
        <taxon>Actinomycetes</taxon>
        <taxon>Streptosporangiales</taxon>
        <taxon>Thermomonosporaceae</taxon>
        <taxon>Actinomadura</taxon>
    </lineage>
</organism>
<gene>
    <name evidence="1" type="ORF">ACFQZM_15545</name>
</gene>
<keyword evidence="2" id="KW-1185">Reference proteome</keyword>
<dbReference type="Proteomes" id="UP001597063">
    <property type="component" value="Unassembled WGS sequence"/>
</dbReference>
<dbReference type="RefSeq" id="WP_131755328.1">
    <property type="nucleotide sequence ID" value="NZ_CAACUY010000004.1"/>
</dbReference>
<accession>A0ABW2XKI5</accession>
<reference evidence="2" key="1">
    <citation type="journal article" date="2019" name="Int. J. Syst. Evol. Microbiol.">
        <title>The Global Catalogue of Microorganisms (GCM) 10K type strain sequencing project: providing services to taxonomists for standard genome sequencing and annotation.</title>
        <authorList>
            <consortium name="The Broad Institute Genomics Platform"/>
            <consortium name="The Broad Institute Genome Sequencing Center for Infectious Disease"/>
            <person name="Wu L."/>
            <person name="Ma J."/>
        </authorList>
    </citation>
    <scope>NUCLEOTIDE SEQUENCE [LARGE SCALE GENOMIC DNA]</scope>
    <source>
        <strain evidence="2">JCM 9371</strain>
    </source>
</reference>
<evidence type="ECO:0000313" key="1">
    <source>
        <dbReference type="EMBL" id="MFD0685918.1"/>
    </source>
</evidence>
<protein>
    <submittedName>
        <fullName evidence="1">Uncharacterized protein</fullName>
    </submittedName>
</protein>
<sequence length="100" mass="10817">MEQATHGQGRLAALAAHLAAHRLDVDLTGRGLRVSDPRAPGCCEHAREAADTITCRARAEDDGALWFYTSWQEPIAQADRVTEATVFILGYLARAAEGAR</sequence>
<dbReference type="EMBL" id="JBHTGP010000006">
    <property type="protein sequence ID" value="MFD0685918.1"/>
    <property type="molecule type" value="Genomic_DNA"/>
</dbReference>